<comment type="caution">
    <text evidence="1">The sequence shown here is derived from an EMBL/GenBank/DDBJ whole genome shotgun (WGS) entry which is preliminary data.</text>
</comment>
<dbReference type="EMBL" id="CAVMJV010000019">
    <property type="protein sequence ID" value="CAK5063979.1"/>
    <property type="molecule type" value="Genomic_DNA"/>
</dbReference>
<gene>
    <name evidence="1" type="ORF">MENTE1834_LOCUS16894</name>
</gene>
<sequence>MQLLVVKREKLEAAVKVEAAVKLEAVASMPVEDVALVMMMATEEMVGMVNDAVLSEAVAIEGEEEMEVIIEREDMT</sequence>
<organism evidence="1 2">
    <name type="scientific">Meloidogyne enterolobii</name>
    <name type="common">Root-knot nematode worm</name>
    <name type="synonym">Meloidogyne mayaguensis</name>
    <dbReference type="NCBI Taxonomy" id="390850"/>
    <lineage>
        <taxon>Eukaryota</taxon>
        <taxon>Metazoa</taxon>
        <taxon>Ecdysozoa</taxon>
        <taxon>Nematoda</taxon>
        <taxon>Chromadorea</taxon>
        <taxon>Rhabditida</taxon>
        <taxon>Tylenchina</taxon>
        <taxon>Tylenchomorpha</taxon>
        <taxon>Tylenchoidea</taxon>
        <taxon>Meloidogynidae</taxon>
        <taxon>Meloidogyninae</taxon>
        <taxon>Meloidogyne</taxon>
    </lineage>
</organism>
<evidence type="ECO:0000313" key="2">
    <source>
        <dbReference type="Proteomes" id="UP001497535"/>
    </source>
</evidence>
<reference evidence="1" key="1">
    <citation type="submission" date="2023-11" db="EMBL/GenBank/DDBJ databases">
        <authorList>
            <person name="Poullet M."/>
        </authorList>
    </citation>
    <scope>NUCLEOTIDE SEQUENCE</scope>
    <source>
        <strain evidence="1">E1834</strain>
    </source>
</reference>
<proteinExistence type="predicted"/>
<keyword evidence="2" id="KW-1185">Reference proteome</keyword>
<dbReference type="Proteomes" id="UP001497535">
    <property type="component" value="Unassembled WGS sequence"/>
</dbReference>
<protein>
    <submittedName>
        <fullName evidence="1">Uncharacterized protein</fullName>
    </submittedName>
</protein>
<evidence type="ECO:0000313" key="1">
    <source>
        <dbReference type="EMBL" id="CAK5063979.1"/>
    </source>
</evidence>
<name>A0ACB0YUN0_MELEN</name>
<accession>A0ACB0YUN0</accession>